<feature type="chain" id="PRO_5042044199" description="Receptor protein-tyrosine kinase" evidence="15">
    <location>
        <begin position="19"/>
        <end position="1312"/>
    </location>
</feature>
<dbReference type="PROSITE" id="PS01248">
    <property type="entry name" value="EGF_LAM_1"/>
    <property type="match status" value="2"/>
</dbReference>
<protein>
    <recommendedName>
        <fullName evidence="20">Receptor protein-tyrosine kinase</fullName>
    </recommendedName>
</protein>
<dbReference type="InterPro" id="IPR014756">
    <property type="entry name" value="Ig_E-set"/>
</dbReference>
<evidence type="ECO:0000256" key="2">
    <source>
        <dbReference type="ARBA" id="ARBA00004613"/>
    </source>
</evidence>
<evidence type="ECO:0000256" key="15">
    <source>
        <dbReference type="SAM" id="SignalP"/>
    </source>
</evidence>
<keyword evidence="5 15" id="KW-0732">Signal</keyword>
<evidence type="ECO:0000256" key="11">
    <source>
        <dbReference type="ARBA" id="ARBA00023180"/>
    </source>
</evidence>
<reference evidence="18" key="2">
    <citation type="journal article" date="2021" name="Genome Biol. Evol.">
        <title>Developing a high-quality reference genome for a parasitic bivalve with doubly uniparental inheritance (Bivalvia: Unionida).</title>
        <authorList>
            <person name="Smith C.H."/>
        </authorList>
    </citation>
    <scope>NUCLEOTIDE SEQUENCE</scope>
    <source>
        <strain evidence="18">CHS0354</strain>
        <tissue evidence="18">Mantle</tissue>
    </source>
</reference>
<dbReference type="InterPro" id="IPR001245">
    <property type="entry name" value="Ser-Thr/Tyr_kinase_cat_dom"/>
</dbReference>
<dbReference type="InterPro" id="IPR050122">
    <property type="entry name" value="RTK"/>
</dbReference>
<dbReference type="Gene3D" id="2.60.120.200">
    <property type="match status" value="1"/>
</dbReference>
<evidence type="ECO:0000256" key="12">
    <source>
        <dbReference type="ARBA" id="ARBA00023292"/>
    </source>
</evidence>
<evidence type="ECO:0000313" key="19">
    <source>
        <dbReference type="Proteomes" id="UP001195483"/>
    </source>
</evidence>
<keyword evidence="12 13" id="KW-0424">Laminin EGF-like domain</keyword>
<keyword evidence="8 14" id="KW-0472">Membrane</keyword>
<evidence type="ECO:0000256" key="7">
    <source>
        <dbReference type="ARBA" id="ARBA00022989"/>
    </source>
</evidence>
<dbReference type="PRINTS" id="PR00011">
    <property type="entry name" value="EGFLAMININ"/>
</dbReference>
<dbReference type="GO" id="GO:0005886">
    <property type="term" value="C:plasma membrane"/>
    <property type="evidence" value="ECO:0007669"/>
    <property type="project" value="TreeGrafter"/>
</dbReference>
<dbReference type="SUPFAM" id="SSF81296">
    <property type="entry name" value="E set domains"/>
    <property type="match status" value="1"/>
</dbReference>
<evidence type="ECO:0000313" key="18">
    <source>
        <dbReference type="EMBL" id="KAK3595812.1"/>
    </source>
</evidence>
<keyword evidence="4 14" id="KW-0812">Transmembrane</keyword>
<feature type="signal peptide" evidence="15">
    <location>
        <begin position="1"/>
        <end position="18"/>
    </location>
</feature>
<evidence type="ECO:0000256" key="6">
    <source>
        <dbReference type="ARBA" id="ARBA00022737"/>
    </source>
</evidence>
<feature type="domain" description="Protein kinase" evidence="16">
    <location>
        <begin position="1071"/>
        <end position="1312"/>
    </location>
</feature>
<feature type="disulfide bond" evidence="13">
    <location>
        <begin position="560"/>
        <end position="572"/>
    </location>
</feature>
<dbReference type="PANTHER" id="PTHR24416">
    <property type="entry name" value="TYROSINE-PROTEIN KINASE RECEPTOR"/>
    <property type="match status" value="1"/>
</dbReference>
<dbReference type="InterPro" id="IPR013783">
    <property type="entry name" value="Ig-like_fold"/>
</dbReference>
<dbReference type="FunFam" id="2.10.25.10:FF:000094">
    <property type="entry name" value="Laminin subunit alpha-2"/>
    <property type="match status" value="1"/>
</dbReference>
<keyword evidence="11" id="KW-0325">Glycoprotein</keyword>
<dbReference type="CDD" id="cd00055">
    <property type="entry name" value="EGF_Lam"/>
    <property type="match status" value="5"/>
</dbReference>
<evidence type="ECO:0000259" key="17">
    <source>
        <dbReference type="PROSITE" id="PS50027"/>
    </source>
</evidence>
<comment type="caution">
    <text evidence="18">The sequence shown here is derived from an EMBL/GenBank/DDBJ whole genome shotgun (WGS) entry which is preliminary data.</text>
</comment>
<evidence type="ECO:0000256" key="14">
    <source>
        <dbReference type="SAM" id="Phobius"/>
    </source>
</evidence>
<evidence type="ECO:0008006" key="20">
    <source>
        <dbReference type="Google" id="ProtNLM"/>
    </source>
</evidence>
<feature type="domain" description="Laminin EGF-like" evidence="17">
    <location>
        <begin position="512"/>
        <end position="559"/>
    </location>
</feature>
<dbReference type="GO" id="GO:0010976">
    <property type="term" value="P:positive regulation of neuron projection development"/>
    <property type="evidence" value="ECO:0007669"/>
    <property type="project" value="TreeGrafter"/>
</dbReference>
<dbReference type="GO" id="GO:0005524">
    <property type="term" value="F:ATP binding"/>
    <property type="evidence" value="ECO:0007669"/>
    <property type="project" value="InterPro"/>
</dbReference>
<keyword evidence="10" id="KW-0675">Receptor</keyword>
<dbReference type="Gene3D" id="2.60.120.260">
    <property type="entry name" value="Galactose-binding domain-like"/>
    <property type="match status" value="2"/>
</dbReference>
<dbReference type="GO" id="GO:0043235">
    <property type="term" value="C:receptor complex"/>
    <property type="evidence" value="ECO:0007669"/>
    <property type="project" value="TreeGrafter"/>
</dbReference>
<dbReference type="PANTHER" id="PTHR24416:SF349">
    <property type="entry name" value="TYROSINE-PROTEIN KINASE RYK"/>
    <property type="match status" value="1"/>
</dbReference>
<evidence type="ECO:0000259" key="16">
    <source>
        <dbReference type="PROSITE" id="PS50011"/>
    </source>
</evidence>
<dbReference type="EMBL" id="JAEAOA010000900">
    <property type="protein sequence ID" value="KAK3595812.1"/>
    <property type="molecule type" value="Genomic_DNA"/>
</dbReference>
<dbReference type="Pfam" id="PF00053">
    <property type="entry name" value="EGF_laminin"/>
    <property type="match status" value="4"/>
</dbReference>
<feature type="disulfide bond" evidence="13">
    <location>
        <begin position="562"/>
        <end position="579"/>
    </location>
</feature>
<proteinExistence type="predicted"/>
<feature type="domain" description="Laminin EGF-like" evidence="17">
    <location>
        <begin position="464"/>
        <end position="511"/>
    </location>
</feature>
<comment type="caution">
    <text evidence="13">Lacks conserved residue(s) required for the propagation of feature annotation.</text>
</comment>
<evidence type="ECO:0000256" key="1">
    <source>
        <dbReference type="ARBA" id="ARBA00004479"/>
    </source>
</evidence>
<feature type="disulfide bond" evidence="13">
    <location>
        <begin position="466"/>
        <end position="483"/>
    </location>
</feature>
<evidence type="ECO:0000256" key="13">
    <source>
        <dbReference type="PROSITE-ProRule" id="PRU00460"/>
    </source>
</evidence>
<feature type="disulfide bond" evidence="13">
    <location>
        <begin position="485"/>
        <end position="494"/>
    </location>
</feature>
<dbReference type="InterPro" id="IPR008979">
    <property type="entry name" value="Galactose-bd-like_sf"/>
</dbReference>
<dbReference type="PROSITE" id="PS50011">
    <property type="entry name" value="PROTEIN_KINASE_DOM"/>
    <property type="match status" value="1"/>
</dbReference>
<dbReference type="Pfam" id="PF01833">
    <property type="entry name" value="TIG"/>
    <property type="match status" value="1"/>
</dbReference>
<keyword evidence="3" id="KW-0964">Secreted</keyword>
<evidence type="ECO:0000256" key="5">
    <source>
        <dbReference type="ARBA" id="ARBA00022729"/>
    </source>
</evidence>
<dbReference type="Gene3D" id="2.10.25.10">
    <property type="entry name" value="Laminin"/>
    <property type="match status" value="2"/>
</dbReference>
<dbReference type="PROSITE" id="PS00109">
    <property type="entry name" value="PROTEIN_KINASE_TYR"/>
    <property type="match status" value="1"/>
</dbReference>
<dbReference type="Gene3D" id="2.60.40.10">
    <property type="entry name" value="Immunoglobulins"/>
    <property type="match status" value="1"/>
</dbReference>
<evidence type="ECO:0000256" key="8">
    <source>
        <dbReference type="ARBA" id="ARBA00023136"/>
    </source>
</evidence>
<dbReference type="SMART" id="SM00180">
    <property type="entry name" value="EGF_Lam"/>
    <property type="match status" value="4"/>
</dbReference>
<sequence>METVFVVVIVFISRVTSAIWTDLAQFSNISTSHTCKTSGPDFVCNDTCQVTDSTDSGYDAPLFNGTIDDCGPIYVSGIPIAAKPINGNITFGGENCTRIKNATFNGTSWTISFWVKLNGTYSRTLLEVQSNNTSPVSINSSHYQIGANSGYINLHSDEWTLIVLRMTGKKVVYLDINGMNKDVREVPNISRNIYILFGPQTNASAYVQMVDARIYNHCLTDREIKKLYNGTLAPTLALQDKCLCLRDFPTILPGPLNHGIFCMDYTNKSVYRLNNDTNHPVQYAVDGDVNTYWNSGTTQSSTITLDLKDVYQLTSIELNFLFDTIPSELVFTLTYNGKLSMSNICGCNSSLPCKRMGGIFTYNLTNGTDLTNRTIYNTLLADQVKIQLNGRCSNKTFYAVSEISITGSCHCSGNSENCTMFSTTNRKYSCVCKTASHTNGSNCETCMDGFWRKSTFDLSCQNPCICNITGSTNMSCNKTDGQCYCKSNVTGVSCDQCQHNSYNFSSNGCTGCQCNPDGIIECNFMGQCVCKPNVETISGKCESCIPKYYGFRNKSGCIECGCNDTGAYNLLCSDISGECNCKPYLTGRTCDKCKDQYWNFDKLNANICKLCDCNIVIGSINNICDKISGQCPCHYDMVTNRQCDPELAATSMTPTFGPIAGGTYVTLSGRQLSNQDENVAVILGRVPANIITRTSTTIVFETMNSSIGLADVTIIWVKGKPPYNDFIFPGSLKFEYRVNAVIQEPSSNLKSFSSGGCNIELKGRALDSVYSPKIILYGIDGATDINGTCSHTSGGSSILCKPPNVSTWVTNGTYSYGVVLDGITDYLKITTSVIEIQPDPTFYTSGEIVYRNVYDKFIIVRGEGFRRACDKRDFRLHLSKRGDCEIKDFTDTEITCDPKETFPGTGEKEALKIYIGVLEKDVGVVEFRTFWKLQEFIYISLGLLGFMLIVVITIIVCCIRCRRYKNENEPTGEHRLEIVKNIFKRERKKAKEYSKDTNEKEESIVEQNETEHYCQLSFIEREHPYVGEASPVIPQSVKDLNKSYSELFMDRLPQNVAELLSTSVIDESHIEPGNIYTIEGTFTRVVKGKYVSRSSTPYAGDCNTIKTLVQNYPAEGEIPKWLSLGLQECTRLRDVVHEKVLRLRGIAIDAKRIYVVYPAMKRNLKEYIKKTYDSQVINIEAVIRHCLDVGEGMMELHRRGIIHKDLAARNCMVDSAKVVKVADAAFASDLYPNEYVKQENRDLPVRWMAVESLQHISYYDKATDVWSYGVLLWEIFTGCRNLPYNELPDNDIYASVVMRDYRIRKPENIPEP</sequence>
<dbReference type="Proteomes" id="UP001195483">
    <property type="component" value="Unassembled WGS sequence"/>
</dbReference>
<dbReference type="FunFam" id="2.10.25.10:FF:000090">
    <property type="entry name" value="laminin subunit alpha"/>
    <property type="match status" value="1"/>
</dbReference>
<dbReference type="InterPro" id="IPR000719">
    <property type="entry name" value="Prot_kinase_dom"/>
</dbReference>
<dbReference type="InterPro" id="IPR002909">
    <property type="entry name" value="IPT_dom"/>
</dbReference>
<reference evidence="18" key="3">
    <citation type="submission" date="2023-05" db="EMBL/GenBank/DDBJ databases">
        <authorList>
            <person name="Smith C.H."/>
        </authorList>
    </citation>
    <scope>NUCLEOTIDE SEQUENCE</scope>
    <source>
        <strain evidence="18">CHS0354</strain>
        <tissue evidence="18">Mantle</tissue>
    </source>
</reference>
<dbReference type="CDD" id="cd00603">
    <property type="entry name" value="IPT_PCSR"/>
    <property type="match status" value="1"/>
</dbReference>
<dbReference type="Gene3D" id="2.170.300.10">
    <property type="entry name" value="Tie2 ligand-binding domain superfamily"/>
    <property type="match status" value="1"/>
</dbReference>
<dbReference type="GO" id="GO:0005576">
    <property type="term" value="C:extracellular region"/>
    <property type="evidence" value="ECO:0007669"/>
    <property type="project" value="UniProtKB-SubCell"/>
</dbReference>
<dbReference type="GO" id="GO:0051897">
    <property type="term" value="P:positive regulation of phosphatidylinositol 3-kinase/protein kinase B signal transduction"/>
    <property type="evidence" value="ECO:0007669"/>
    <property type="project" value="TreeGrafter"/>
</dbReference>
<feature type="transmembrane region" description="Helical" evidence="14">
    <location>
        <begin position="936"/>
        <end position="959"/>
    </location>
</feature>
<dbReference type="InterPro" id="IPR008266">
    <property type="entry name" value="Tyr_kinase_AS"/>
</dbReference>
<dbReference type="SUPFAM" id="SSF56112">
    <property type="entry name" value="Protein kinase-like (PK-like)"/>
    <property type="match status" value="1"/>
</dbReference>
<dbReference type="InterPro" id="IPR002049">
    <property type="entry name" value="LE_dom"/>
</dbReference>
<dbReference type="SUPFAM" id="SSF57196">
    <property type="entry name" value="EGF/Laminin"/>
    <property type="match status" value="2"/>
</dbReference>
<feature type="disulfide bond" evidence="13">
    <location>
        <begin position="464"/>
        <end position="476"/>
    </location>
</feature>
<dbReference type="Pfam" id="PF07714">
    <property type="entry name" value="PK_Tyr_Ser-Thr"/>
    <property type="match status" value="1"/>
</dbReference>
<keyword evidence="6" id="KW-0677">Repeat</keyword>
<feature type="disulfide bond" evidence="13">
    <location>
        <begin position="581"/>
        <end position="590"/>
    </location>
</feature>
<dbReference type="Gene3D" id="1.10.510.10">
    <property type="entry name" value="Transferase(Phosphotransferase) domain 1"/>
    <property type="match status" value="1"/>
</dbReference>
<dbReference type="InterPro" id="IPR011009">
    <property type="entry name" value="Kinase-like_dom_sf"/>
</dbReference>
<dbReference type="PROSITE" id="PS50027">
    <property type="entry name" value="EGF_LAM_2"/>
    <property type="match status" value="3"/>
</dbReference>
<evidence type="ECO:0000256" key="9">
    <source>
        <dbReference type="ARBA" id="ARBA00023157"/>
    </source>
</evidence>
<keyword evidence="19" id="KW-1185">Reference proteome</keyword>
<dbReference type="GO" id="GO:0004714">
    <property type="term" value="F:transmembrane receptor protein tyrosine kinase activity"/>
    <property type="evidence" value="ECO:0007669"/>
    <property type="project" value="TreeGrafter"/>
</dbReference>
<dbReference type="GO" id="GO:0007169">
    <property type="term" value="P:cell surface receptor protein tyrosine kinase signaling pathway"/>
    <property type="evidence" value="ECO:0007669"/>
    <property type="project" value="TreeGrafter"/>
</dbReference>
<reference evidence="18" key="1">
    <citation type="journal article" date="2021" name="Genome Biol. Evol.">
        <title>A High-Quality Reference Genome for a Parasitic Bivalve with Doubly Uniparental Inheritance (Bivalvia: Unionida).</title>
        <authorList>
            <person name="Smith C.H."/>
        </authorList>
    </citation>
    <scope>NUCLEOTIDE SEQUENCE</scope>
    <source>
        <strain evidence="18">CHS0354</strain>
    </source>
</reference>
<dbReference type="SUPFAM" id="SSF49899">
    <property type="entry name" value="Concanavalin A-like lectins/glucanases"/>
    <property type="match status" value="1"/>
</dbReference>
<keyword evidence="7 14" id="KW-1133">Transmembrane helix</keyword>
<feature type="domain" description="Laminin EGF-like" evidence="17">
    <location>
        <begin position="560"/>
        <end position="610"/>
    </location>
</feature>
<keyword evidence="9 13" id="KW-1015">Disulfide bond</keyword>
<evidence type="ECO:0000256" key="4">
    <source>
        <dbReference type="ARBA" id="ARBA00022692"/>
    </source>
</evidence>
<evidence type="ECO:0000256" key="3">
    <source>
        <dbReference type="ARBA" id="ARBA00022525"/>
    </source>
</evidence>
<dbReference type="InterPro" id="IPR013320">
    <property type="entry name" value="ConA-like_dom_sf"/>
</dbReference>
<gene>
    <name evidence="18" type="ORF">CHS0354_014628</name>
</gene>
<accession>A0AAE0SPT5</accession>
<comment type="subcellular location">
    <subcellularLocation>
        <location evidence="1">Membrane</location>
        <topology evidence="1">Single-pass type I membrane protein</topology>
    </subcellularLocation>
    <subcellularLocation>
        <location evidence="2">Secreted</location>
    </subcellularLocation>
</comment>
<organism evidence="18 19">
    <name type="scientific">Potamilus streckersoni</name>
    <dbReference type="NCBI Taxonomy" id="2493646"/>
    <lineage>
        <taxon>Eukaryota</taxon>
        <taxon>Metazoa</taxon>
        <taxon>Spiralia</taxon>
        <taxon>Lophotrochozoa</taxon>
        <taxon>Mollusca</taxon>
        <taxon>Bivalvia</taxon>
        <taxon>Autobranchia</taxon>
        <taxon>Heteroconchia</taxon>
        <taxon>Palaeoheterodonta</taxon>
        <taxon>Unionida</taxon>
        <taxon>Unionoidea</taxon>
        <taxon>Unionidae</taxon>
        <taxon>Ambleminae</taxon>
        <taxon>Lampsilini</taxon>
        <taxon>Potamilus</taxon>
    </lineage>
</organism>
<name>A0AAE0SPT5_9BIVA</name>
<dbReference type="SUPFAM" id="SSF49785">
    <property type="entry name" value="Galactose-binding domain-like"/>
    <property type="match status" value="1"/>
</dbReference>
<evidence type="ECO:0000256" key="10">
    <source>
        <dbReference type="ARBA" id="ARBA00023170"/>
    </source>
</evidence>